<gene>
    <name evidence="1" type="ORF">BECKH772C_GA0070978_1000235</name>
</gene>
<evidence type="ECO:0000313" key="1">
    <source>
        <dbReference type="EMBL" id="VFJ95463.1"/>
    </source>
</evidence>
<protein>
    <recommendedName>
        <fullName evidence="2">PIN domain-containing protein</fullName>
    </recommendedName>
</protein>
<dbReference type="InterPro" id="IPR029060">
    <property type="entry name" value="PIN-like_dom_sf"/>
</dbReference>
<accession>A0A450USA6</accession>
<dbReference type="AlphaFoldDB" id="A0A450USA6"/>
<organism evidence="1">
    <name type="scientific">Candidatus Kentrum eta</name>
    <dbReference type="NCBI Taxonomy" id="2126337"/>
    <lineage>
        <taxon>Bacteria</taxon>
        <taxon>Pseudomonadati</taxon>
        <taxon>Pseudomonadota</taxon>
        <taxon>Gammaproteobacteria</taxon>
        <taxon>Candidatus Kentrum</taxon>
    </lineage>
</organism>
<dbReference type="SUPFAM" id="SSF88723">
    <property type="entry name" value="PIN domain-like"/>
    <property type="match status" value="1"/>
</dbReference>
<evidence type="ECO:0008006" key="2">
    <source>
        <dbReference type="Google" id="ProtNLM"/>
    </source>
</evidence>
<name>A0A450USA6_9GAMM</name>
<reference evidence="1" key="1">
    <citation type="submission" date="2019-02" db="EMBL/GenBank/DDBJ databases">
        <authorList>
            <person name="Gruber-Vodicka R. H."/>
            <person name="Seah K. B. B."/>
        </authorList>
    </citation>
    <scope>NUCLEOTIDE SEQUENCE</scope>
    <source>
        <strain evidence="1">BECK_SA2B12</strain>
    </source>
</reference>
<sequence length="195" mass="22001">MTDYCACRRWISLCAPIFFGKVYGISPMDSRSFKRDTRANIMKRPRIYTDTSVIGGCLDREFKTGSVALFERFESGSAIMMISAITLSELESAPPRVRNILTQVPAGNTRYVELTVEAEQLANNYLSEGVVSMKSLADAEHIAIATINHADVLVSWNFKHIVNLERIRGYNAVNLKQGYPMMEIRTPLEVLSHEY</sequence>
<dbReference type="EMBL" id="CAADFJ010000002">
    <property type="protein sequence ID" value="VFJ95463.1"/>
    <property type="molecule type" value="Genomic_DNA"/>
</dbReference>
<proteinExistence type="predicted"/>